<feature type="non-terminal residue" evidence="1">
    <location>
        <position position="113"/>
    </location>
</feature>
<reference evidence="1 2" key="1">
    <citation type="journal article" date="2012" name="Science">
        <title>The Paleozoic origin of enzymatic lignin decomposition reconstructed from 31 fungal genomes.</title>
        <authorList>
            <person name="Floudas D."/>
            <person name="Binder M."/>
            <person name="Riley R."/>
            <person name="Barry K."/>
            <person name="Blanchette R.A."/>
            <person name="Henrissat B."/>
            <person name="Martinez A.T."/>
            <person name="Otillar R."/>
            <person name="Spatafora J.W."/>
            <person name="Yadav J.S."/>
            <person name="Aerts A."/>
            <person name="Benoit I."/>
            <person name="Boyd A."/>
            <person name="Carlson A."/>
            <person name="Copeland A."/>
            <person name="Coutinho P.M."/>
            <person name="de Vries R.P."/>
            <person name="Ferreira P."/>
            <person name="Findley K."/>
            <person name="Foster B."/>
            <person name="Gaskell J."/>
            <person name="Glotzer D."/>
            <person name="Gorecki P."/>
            <person name="Heitman J."/>
            <person name="Hesse C."/>
            <person name="Hori C."/>
            <person name="Igarashi K."/>
            <person name="Jurgens J.A."/>
            <person name="Kallen N."/>
            <person name="Kersten P."/>
            <person name="Kohler A."/>
            <person name="Kuees U."/>
            <person name="Kumar T.K.A."/>
            <person name="Kuo A."/>
            <person name="LaButti K."/>
            <person name="Larrondo L.F."/>
            <person name="Lindquist E."/>
            <person name="Ling A."/>
            <person name="Lombard V."/>
            <person name="Lucas S."/>
            <person name="Lundell T."/>
            <person name="Martin R."/>
            <person name="McLaughlin D.J."/>
            <person name="Morgenstern I."/>
            <person name="Morin E."/>
            <person name="Murat C."/>
            <person name="Nagy L.G."/>
            <person name="Nolan M."/>
            <person name="Ohm R.A."/>
            <person name="Patyshakuliyeva A."/>
            <person name="Rokas A."/>
            <person name="Ruiz-Duenas F.J."/>
            <person name="Sabat G."/>
            <person name="Salamov A."/>
            <person name="Samejima M."/>
            <person name="Schmutz J."/>
            <person name="Slot J.C."/>
            <person name="St John F."/>
            <person name="Stenlid J."/>
            <person name="Sun H."/>
            <person name="Sun S."/>
            <person name="Syed K."/>
            <person name="Tsang A."/>
            <person name="Wiebenga A."/>
            <person name="Young D."/>
            <person name="Pisabarro A."/>
            <person name="Eastwood D.C."/>
            <person name="Martin F."/>
            <person name="Cullen D."/>
            <person name="Grigoriev I.V."/>
            <person name="Hibbett D.S."/>
        </authorList>
    </citation>
    <scope>NUCLEOTIDE SEQUENCE</scope>
    <source>
        <strain evidence="2">FP-58527</strain>
    </source>
</reference>
<evidence type="ECO:0000313" key="2">
    <source>
        <dbReference type="Proteomes" id="UP000015241"/>
    </source>
</evidence>
<dbReference type="OrthoDB" id="2801567at2759"/>
<dbReference type="Proteomes" id="UP000015241">
    <property type="component" value="Unassembled WGS sequence"/>
</dbReference>
<name>S8DZ77_FOMSC</name>
<dbReference type="EMBL" id="KE504188">
    <property type="protein sequence ID" value="EPS96443.1"/>
    <property type="molecule type" value="Genomic_DNA"/>
</dbReference>
<accession>S8DZ77</accession>
<proteinExistence type="predicted"/>
<keyword evidence="2" id="KW-1185">Reference proteome</keyword>
<dbReference type="HOGENOM" id="CLU_138061_1_0_1"/>
<dbReference type="AlphaFoldDB" id="S8DZ77"/>
<gene>
    <name evidence="1" type="ORF">FOMPIDRAFT_65476</name>
</gene>
<dbReference type="InParanoid" id="S8DZ77"/>
<sequence>MKLRWHRTHIYAVALFYDHPLKRSHPLLLIAVFLALVLQLVGGVAREMCNFTLRVLKVFTERVFQLRGAPDPTEQHILDTMPTDIRTVRSMFKLDPVVVDYAACPTCSMTYAP</sequence>
<organism evidence="1 2">
    <name type="scientific">Fomitopsis schrenkii</name>
    <name type="common">Brown rot fungus</name>
    <dbReference type="NCBI Taxonomy" id="2126942"/>
    <lineage>
        <taxon>Eukaryota</taxon>
        <taxon>Fungi</taxon>
        <taxon>Dikarya</taxon>
        <taxon>Basidiomycota</taxon>
        <taxon>Agaricomycotina</taxon>
        <taxon>Agaricomycetes</taxon>
        <taxon>Polyporales</taxon>
        <taxon>Fomitopsis</taxon>
    </lineage>
</organism>
<protein>
    <submittedName>
        <fullName evidence="1">Uncharacterized protein</fullName>
    </submittedName>
</protein>
<evidence type="ECO:0000313" key="1">
    <source>
        <dbReference type="EMBL" id="EPS96443.1"/>
    </source>
</evidence>